<name>A0A1B6MA14_9HEMI</name>
<keyword evidence="2" id="KW-0597">Phosphoprotein</keyword>
<dbReference type="EMBL" id="GEBQ01007205">
    <property type="protein sequence ID" value="JAT32772.1"/>
    <property type="molecule type" value="Transcribed_RNA"/>
</dbReference>
<evidence type="ECO:0000256" key="2">
    <source>
        <dbReference type="ARBA" id="ARBA00022553"/>
    </source>
</evidence>
<reference evidence="4" key="1">
    <citation type="submission" date="2015-11" db="EMBL/GenBank/DDBJ databases">
        <title>De novo transcriptome assembly of four potential Pierce s Disease insect vectors from Arizona vineyards.</title>
        <authorList>
            <person name="Tassone E.E."/>
        </authorList>
    </citation>
    <scope>NUCLEOTIDE SEQUENCE</scope>
</reference>
<organism evidence="4">
    <name type="scientific">Graphocephala atropunctata</name>
    <dbReference type="NCBI Taxonomy" id="36148"/>
    <lineage>
        <taxon>Eukaryota</taxon>
        <taxon>Metazoa</taxon>
        <taxon>Ecdysozoa</taxon>
        <taxon>Arthropoda</taxon>
        <taxon>Hexapoda</taxon>
        <taxon>Insecta</taxon>
        <taxon>Pterygota</taxon>
        <taxon>Neoptera</taxon>
        <taxon>Paraneoptera</taxon>
        <taxon>Hemiptera</taxon>
        <taxon>Auchenorrhyncha</taxon>
        <taxon>Membracoidea</taxon>
        <taxon>Cicadellidae</taxon>
        <taxon>Cicadellinae</taxon>
        <taxon>Cicadellini</taxon>
        <taxon>Graphocephala</taxon>
    </lineage>
</organism>
<dbReference type="Gene3D" id="3.40.630.30">
    <property type="match status" value="1"/>
</dbReference>
<dbReference type="PANTHER" id="PTHR44845">
    <property type="entry name" value="CARRIER DOMAIN-CONTAINING PROTEIN"/>
    <property type="match status" value="1"/>
</dbReference>
<dbReference type="InterPro" id="IPR006162">
    <property type="entry name" value="Ppantetheine_attach_site"/>
</dbReference>
<dbReference type="Gene3D" id="3.40.50.12780">
    <property type="entry name" value="N-terminal domain of ligase-like"/>
    <property type="match status" value="1"/>
</dbReference>
<dbReference type="PANTHER" id="PTHR44845:SF6">
    <property type="entry name" value="BETA-ALANINE-ACTIVATING ENZYME"/>
    <property type="match status" value="1"/>
</dbReference>
<evidence type="ECO:0000259" key="3">
    <source>
        <dbReference type="PROSITE" id="PS50075"/>
    </source>
</evidence>
<sequence>MGSIPQVSVLRGPTHPLPRVRYLSRLFEEKARSCANSTAIIYKDPDTVVHKLTYGQLDLATNRLARALLARLAPTDGDLVVAVSLPPSDALLLTLLAIWKAGAAYLPLDQQAAHRVHHILGEAKPALVITEETEDQWDEVLRRHNAVSFSTLDTTATKMAATTLTDLELSLTSAEPLAVVLYTSGSTGVPKGVRLPHAVVLNRLQWQWHEFPFSPTEQVCVFKTTLTFVDAIGEIWGPLLHSSPISLLVVPRDVTKDPQRLIPLLEEYKVERLLVVPTLLRAILLYLGLDSSHQLASLKTWVCSGEPLVVSLAEQFLSHFRQRDVALCNFYGSTEVMGDVTYHVIRSREDLAAFDKVPIGRPLDNTTIYLLDKHLAPVPMGEVGELYVAGLNLCAGYINNRDPHKFISNPHTVDPDMARLYHTGDYGRLEKGTVLYEGRTDSQVKVRGHRVDLAEVDAALNKLTQVDKTAVLCYQPGEVDQMVIAYITVHPNVNISGEDIEVALQSYLAGYAIPQVLIIDSIPLLNNGKVDRQTLLKRYAEMAGNATQPATVDLDLCGVSDLKAAQSLLKTVAAVLGGAARGTVSLSANFYQLGGNSLNSVLTVSKLRDQGYLIGITDFISAQTLGDIVGKMVPEDNKKEVETMMRNQKEKRYVSEILNCVHKQDVYRIITDSFYSKGDLEQCIEPRIPRHDYAELLDKIWEPLVQAELSFVLRSRATGQIVSVALSFDVHDEPPVQLSGSLNIVFEFLEFVEAPIRDERLPQGKGQVVHAFMMGTERTLSAGENVAAMQAMEEEVLAIARTRGYAGIFTTNTSPLTKQLGTDVFDYKVMCEYQANKYMAPDGSKPFYRAPDSLRVACSWKEI</sequence>
<dbReference type="SUPFAM" id="SSF56801">
    <property type="entry name" value="Acetyl-CoA synthetase-like"/>
    <property type="match status" value="1"/>
</dbReference>
<gene>
    <name evidence="4" type="ORF">g.13483</name>
</gene>
<dbReference type="InterPro" id="IPR009081">
    <property type="entry name" value="PP-bd_ACP"/>
</dbReference>
<dbReference type="PROSITE" id="PS00012">
    <property type="entry name" value="PHOSPHOPANTETHEINE"/>
    <property type="match status" value="1"/>
</dbReference>
<evidence type="ECO:0000256" key="1">
    <source>
        <dbReference type="ARBA" id="ARBA00022450"/>
    </source>
</evidence>
<proteinExistence type="predicted"/>
<dbReference type="InterPro" id="IPR020845">
    <property type="entry name" value="AMP-binding_CS"/>
</dbReference>
<protein>
    <recommendedName>
        <fullName evidence="3">Carrier domain-containing protein</fullName>
    </recommendedName>
</protein>
<feature type="domain" description="Carrier" evidence="3">
    <location>
        <begin position="559"/>
        <end position="636"/>
    </location>
</feature>
<dbReference type="InterPro" id="IPR045851">
    <property type="entry name" value="AMP-bd_C_sf"/>
</dbReference>
<dbReference type="AlphaFoldDB" id="A0A1B6MA14"/>
<keyword evidence="1" id="KW-0596">Phosphopantetheine</keyword>
<dbReference type="InterPro" id="IPR036736">
    <property type="entry name" value="ACP-like_sf"/>
</dbReference>
<dbReference type="Gene3D" id="3.30.300.30">
    <property type="match status" value="1"/>
</dbReference>
<dbReference type="SUPFAM" id="SSF47336">
    <property type="entry name" value="ACP-like"/>
    <property type="match status" value="1"/>
</dbReference>
<dbReference type="Pfam" id="PF00550">
    <property type="entry name" value="PP-binding"/>
    <property type="match status" value="1"/>
</dbReference>
<dbReference type="InterPro" id="IPR000873">
    <property type="entry name" value="AMP-dep_synth/lig_dom"/>
</dbReference>
<dbReference type="Pfam" id="PF00501">
    <property type="entry name" value="AMP-binding"/>
    <property type="match status" value="1"/>
</dbReference>
<dbReference type="Gene3D" id="1.10.1200.10">
    <property type="entry name" value="ACP-like"/>
    <property type="match status" value="1"/>
</dbReference>
<dbReference type="InterPro" id="IPR042099">
    <property type="entry name" value="ANL_N_sf"/>
</dbReference>
<dbReference type="CDD" id="cd05930">
    <property type="entry name" value="A_NRPS"/>
    <property type="match status" value="1"/>
</dbReference>
<dbReference type="PROSITE" id="PS50075">
    <property type="entry name" value="CARRIER"/>
    <property type="match status" value="1"/>
</dbReference>
<dbReference type="PROSITE" id="PS00455">
    <property type="entry name" value="AMP_BINDING"/>
    <property type="match status" value="1"/>
</dbReference>
<evidence type="ECO:0000313" key="4">
    <source>
        <dbReference type="EMBL" id="JAT32772.1"/>
    </source>
</evidence>
<accession>A0A1B6MA14</accession>